<dbReference type="GO" id="GO:0008270">
    <property type="term" value="F:zinc ion binding"/>
    <property type="evidence" value="ECO:0007669"/>
    <property type="project" value="UniProtKB-KW"/>
</dbReference>
<dbReference type="PANTHER" id="PTHR10634">
    <property type="entry name" value="AN1-TYPE ZINC FINGER PROTEIN"/>
    <property type="match status" value="1"/>
</dbReference>
<dbReference type="OrthoDB" id="428577at2759"/>
<organism evidence="9 10">
    <name type="scientific">Zingiber officinale</name>
    <name type="common">Ginger</name>
    <name type="synonym">Amomum zingiber</name>
    <dbReference type="NCBI Taxonomy" id="94328"/>
    <lineage>
        <taxon>Eukaryota</taxon>
        <taxon>Viridiplantae</taxon>
        <taxon>Streptophyta</taxon>
        <taxon>Embryophyta</taxon>
        <taxon>Tracheophyta</taxon>
        <taxon>Spermatophyta</taxon>
        <taxon>Magnoliopsida</taxon>
        <taxon>Liliopsida</taxon>
        <taxon>Zingiberales</taxon>
        <taxon>Zingiberaceae</taxon>
        <taxon>Zingiber</taxon>
    </lineage>
</organism>
<dbReference type="Proteomes" id="UP000734854">
    <property type="component" value="Unassembled WGS sequence"/>
</dbReference>
<reference evidence="9 10" key="1">
    <citation type="submission" date="2020-08" db="EMBL/GenBank/DDBJ databases">
        <title>Plant Genome Project.</title>
        <authorList>
            <person name="Zhang R.-G."/>
        </authorList>
    </citation>
    <scope>NUCLEOTIDE SEQUENCE [LARGE SCALE GENOMIC DNA]</scope>
    <source>
        <tissue evidence="9">Rhizome</tissue>
    </source>
</reference>
<evidence type="ECO:0000256" key="2">
    <source>
        <dbReference type="ARBA" id="ARBA00022723"/>
    </source>
</evidence>
<dbReference type="PROSITE" id="PS51039">
    <property type="entry name" value="ZF_AN1"/>
    <property type="match status" value="1"/>
</dbReference>
<keyword evidence="3 6" id="KW-0863">Zinc-finger</keyword>
<evidence type="ECO:0000313" key="10">
    <source>
        <dbReference type="Proteomes" id="UP000734854"/>
    </source>
</evidence>
<evidence type="ECO:0000313" key="9">
    <source>
        <dbReference type="EMBL" id="KAG6519009.1"/>
    </source>
</evidence>
<keyword evidence="5" id="KW-0346">Stress response</keyword>
<dbReference type="EMBL" id="JACMSC010000006">
    <property type="protein sequence ID" value="KAG6519009.1"/>
    <property type="molecule type" value="Genomic_DNA"/>
</dbReference>
<dbReference type="PROSITE" id="PS51036">
    <property type="entry name" value="ZF_A20"/>
    <property type="match status" value="1"/>
</dbReference>
<proteinExistence type="predicted"/>
<name>A0A8J5H355_ZINOF</name>
<dbReference type="AlphaFoldDB" id="A0A8J5H355"/>
<comment type="function">
    <text evidence="1">May be involved in environmental stress response.</text>
</comment>
<dbReference type="InterPro" id="IPR002653">
    <property type="entry name" value="Znf_A20"/>
</dbReference>
<dbReference type="Pfam" id="PF01754">
    <property type="entry name" value="zf-A20"/>
    <property type="match status" value="1"/>
</dbReference>
<evidence type="ECO:0000256" key="1">
    <source>
        <dbReference type="ARBA" id="ARBA00003732"/>
    </source>
</evidence>
<dbReference type="PANTHER" id="PTHR10634:SF149">
    <property type="entry name" value="AN1-TYPE DOMAIN-CONTAINING PROTEIN-RELATED"/>
    <property type="match status" value="1"/>
</dbReference>
<evidence type="ECO:0000259" key="7">
    <source>
        <dbReference type="PROSITE" id="PS51036"/>
    </source>
</evidence>
<keyword evidence="10" id="KW-1185">Reference proteome</keyword>
<evidence type="ECO:0000256" key="3">
    <source>
        <dbReference type="ARBA" id="ARBA00022771"/>
    </source>
</evidence>
<dbReference type="GO" id="GO:0003677">
    <property type="term" value="F:DNA binding"/>
    <property type="evidence" value="ECO:0007669"/>
    <property type="project" value="InterPro"/>
</dbReference>
<evidence type="ECO:0000259" key="8">
    <source>
        <dbReference type="PROSITE" id="PS51039"/>
    </source>
</evidence>
<dbReference type="SMART" id="SM00259">
    <property type="entry name" value="ZnF_A20"/>
    <property type="match status" value="1"/>
</dbReference>
<dbReference type="FunFam" id="4.10.1110.10:FF:000001">
    <property type="entry name" value="Zinc finger AN1-type containing 6"/>
    <property type="match status" value="1"/>
</dbReference>
<comment type="caution">
    <text evidence="9">The sequence shown here is derived from an EMBL/GenBank/DDBJ whole genome shotgun (WGS) entry which is preliminary data.</text>
</comment>
<keyword evidence="4" id="KW-0862">Zinc</keyword>
<dbReference type="Pfam" id="PF01428">
    <property type="entry name" value="zf-AN1"/>
    <property type="match status" value="1"/>
</dbReference>
<dbReference type="InterPro" id="IPR050652">
    <property type="entry name" value="AN1_A20_ZnFinger"/>
</dbReference>
<evidence type="ECO:0000256" key="5">
    <source>
        <dbReference type="ARBA" id="ARBA00023016"/>
    </source>
</evidence>
<dbReference type="SMART" id="SM00154">
    <property type="entry name" value="ZnF_AN1"/>
    <property type="match status" value="1"/>
</dbReference>
<dbReference type="InterPro" id="IPR000058">
    <property type="entry name" value="Znf_AN1"/>
</dbReference>
<sequence>MGQESWKKDTEQTDCETPEVPILCANKCGFFGTAMNNNLCSKCYKDISVKHESMVSSPITEVEKPQIVPSSSVQINHIEGLSKVDGPSEPKVVDDQLKGLLKKQPANRCAQCQKKIGLIGFKCRCGGAFCSSHRYSEAHECSFDYKAAGRVVLAKENPVVMAKKLEKI</sequence>
<feature type="domain" description="AN1-type" evidence="8">
    <location>
        <begin position="103"/>
        <end position="149"/>
    </location>
</feature>
<accession>A0A8J5H355</accession>
<keyword evidence="2" id="KW-0479">Metal-binding</keyword>
<evidence type="ECO:0000256" key="4">
    <source>
        <dbReference type="ARBA" id="ARBA00022833"/>
    </source>
</evidence>
<feature type="domain" description="A20-type" evidence="7">
    <location>
        <begin position="18"/>
        <end position="52"/>
    </location>
</feature>
<protein>
    <submittedName>
        <fullName evidence="9">Uncharacterized protein</fullName>
    </submittedName>
</protein>
<gene>
    <name evidence="9" type="ORF">ZIOFF_022498</name>
</gene>
<evidence type="ECO:0000256" key="6">
    <source>
        <dbReference type="PROSITE-ProRule" id="PRU00449"/>
    </source>
</evidence>